<feature type="transmembrane region" description="Helical" evidence="8">
    <location>
        <begin position="154"/>
        <end position="176"/>
    </location>
</feature>
<feature type="transmembrane region" description="Helical" evidence="8">
    <location>
        <begin position="188"/>
        <end position="209"/>
    </location>
</feature>
<dbReference type="GO" id="GO:0009103">
    <property type="term" value="P:lipopolysaccharide biosynthetic process"/>
    <property type="evidence" value="ECO:0007669"/>
    <property type="project" value="UniProtKB-ARBA"/>
</dbReference>
<evidence type="ECO:0000256" key="7">
    <source>
        <dbReference type="ARBA" id="ARBA00023136"/>
    </source>
</evidence>
<protein>
    <recommendedName>
        <fullName evidence="9">Glycosyltransferase RgtA/B/C/D-like domain-containing protein</fullName>
    </recommendedName>
</protein>
<evidence type="ECO:0000259" key="9">
    <source>
        <dbReference type="Pfam" id="PF13231"/>
    </source>
</evidence>
<feature type="domain" description="Glycosyltransferase RgtA/B/C/D-like" evidence="9">
    <location>
        <begin position="180"/>
        <end position="334"/>
    </location>
</feature>
<feature type="transmembrane region" description="Helical" evidence="8">
    <location>
        <begin position="447"/>
        <end position="464"/>
    </location>
</feature>
<feature type="transmembrane region" description="Helical" evidence="8">
    <location>
        <begin position="422"/>
        <end position="441"/>
    </location>
</feature>
<organism evidence="10 11">
    <name type="scientific">candidate division WWE3 bacterium CG22_combo_CG10-13_8_21_14_all_39_12</name>
    <dbReference type="NCBI Taxonomy" id="1975094"/>
    <lineage>
        <taxon>Bacteria</taxon>
        <taxon>Katanobacteria</taxon>
    </lineage>
</organism>
<evidence type="ECO:0000256" key="1">
    <source>
        <dbReference type="ARBA" id="ARBA00004651"/>
    </source>
</evidence>
<dbReference type="GO" id="GO:0005886">
    <property type="term" value="C:plasma membrane"/>
    <property type="evidence" value="ECO:0007669"/>
    <property type="project" value="UniProtKB-SubCell"/>
</dbReference>
<dbReference type="GO" id="GO:0016763">
    <property type="term" value="F:pentosyltransferase activity"/>
    <property type="evidence" value="ECO:0007669"/>
    <property type="project" value="TreeGrafter"/>
</dbReference>
<evidence type="ECO:0000256" key="4">
    <source>
        <dbReference type="ARBA" id="ARBA00022679"/>
    </source>
</evidence>
<keyword evidence="2" id="KW-1003">Cell membrane</keyword>
<keyword evidence="3" id="KW-0328">Glycosyltransferase</keyword>
<comment type="caution">
    <text evidence="10">The sequence shown here is derived from an EMBL/GenBank/DDBJ whole genome shotgun (WGS) entry which is preliminary data.</text>
</comment>
<accession>A0A2H0BGP6</accession>
<dbReference type="EMBL" id="PCSU01000012">
    <property type="protein sequence ID" value="PIP56852.1"/>
    <property type="molecule type" value="Genomic_DNA"/>
</dbReference>
<keyword evidence="7 8" id="KW-0472">Membrane</keyword>
<sequence>MQSNYSKSSTLLRFTPSSLRKEIRTRIVSVGLKWCQFTTCFRFLSKPKHQHSHINALVSGLTPRPIVLWSLDFPARKRAGFLLPVKPYHYSTIAFVGQNFKKHFLLIIIILIGGFLRLNNLSWGDGYFFHPDERNIISAVTNISFGHGQFNPQFWAYGAFPIYVVYAVTFIFNFFTATNLLSFEHFAITGRVLAALSSIALIPLTYLLVKKTLTPHKHTKTLALIGATWVAFSPGMIQFAHFGTFESLLTLEYMLLLLLSFTIVKTGERKFYILFGIMLGLSVGTKITSVTMAPLIVIAHLLCEKPSMEIKNVVRNIFSTKIITAAVITIGIAVISSPYHVLDWNGFMNSLNYESGVANGSLPVFYTQQFINTTPVLYQLTRVFPYILTIPLTLIAIAGFAWMTIKIVTNLYYKTSTPQNSYYVLLISYCVLYLSFNFALYVKWTRYMIPAIPVLIIIGIVFLSQRINKRIIQGIIVFTTVWSVESGLWFMQVYERKDTRVQAADWIDTYTFETQQIGSEVYDLGILPTNNVHPVSNITLYNIYDSDGVGVPSVESILDDSDIFISLSQRIYNTRLSNPSQYPQGNLLYETLFNSGQWDQISFSTRDIDCAWWSLWCMGGIFPPDETFFVFDHPSVYIFERR</sequence>
<feature type="transmembrane region" description="Helical" evidence="8">
    <location>
        <begin position="383"/>
        <end position="402"/>
    </location>
</feature>
<dbReference type="AlphaFoldDB" id="A0A2H0BGP6"/>
<evidence type="ECO:0000256" key="8">
    <source>
        <dbReference type="SAM" id="Phobius"/>
    </source>
</evidence>
<keyword evidence="6 8" id="KW-1133">Transmembrane helix</keyword>
<evidence type="ECO:0000256" key="2">
    <source>
        <dbReference type="ARBA" id="ARBA00022475"/>
    </source>
</evidence>
<proteinExistence type="predicted"/>
<dbReference type="InterPro" id="IPR050297">
    <property type="entry name" value="LipidA_mod_glycosyltrf_83"/>
</dbReference>
<gene>
    <name evidence="10" type="ORF">COX05_00955</name>
</gene>
<evidence type="ECO:0000256" key="6">
    <source>
        <dbReference type="ARBA" id="ARBA00022989"/>
    </source>
</evidence>
<feature type="transmembrane region" description="Helical" evidence="8">
    <location>
        <begin position="322"/>
        <end position="342"/>
    </location>
</feature>
<dbReference type="PANTHER" id="PTHR33908:SF11">
    <property type="entry name" value="MEMBRANE PROTEIN"/>
    <property type="match status" value="1"/>
</dbReference>
<feature type="transmembrane region" description="Helical" evidence="8">
    <location>
        <begin position="471"/>
        <end position="491"/>
    </location>
</feature>
<dbReference type="InterPro" id="IPR038731">
    <property type="entry name" value="RgtA/B/C-like"/>
</dbReference>
<dbReference type="Proteomes" id="UP000228495">
    <property type="component" value="Unassembled WGS sequence"/>
</dbReference>
<name>A0A2H0BGP6_UNCKA</name>
<keyword evidence="4" id="KW-0808">Transferase</keyword>
<reference evidence="10 11" key="1">
    <citation type="submission" date="2017-09" db="EMBL/GenBank/DDBJ databases">
        <title>Depth-based differentiation of microbial function through sediment-hosted aquifers and enrichment of novel symbionts in the deep terrestrial subsurface.</title>
        <authorList>
            <person name="Probst A.J."/>
            <person name="Ladd B."/>
            <person name="Jarett J.K."/>
            <person name="Geller-Mcgrath D.E."/>
            <person name="Sieber C.M."/>
            <person name="Emerson J.B."/>
            <person name="Anantharaman K."/>
            <person name="Thomas B.C."/>
            <person name="Malmstrom R."/>
            <person name="Stieglmeier M."/>
            <person name="Klingl A."/>
            <person name="Woyke T."/>
            <person name="Ryan C.M."/>
            <person name="Banfield J.F."/>
        </authorList>
    </citation>
    <scope>NUCLEOTIDE SEQUENCE [LARGE SCALE GENOMIC DNA]</scope>
    <source>
        <strain evidence="10">CG22_combo_CG10-13_8_21_14_all_39_12</strain>
    </source>
</reference>
<feature type="transmembrane region" description="Helical" evidence="8">
    <location>
        <begin position="271"/>
        <end position="302"/>
    </location>
</feature>
<evidence type="ECO:0000256" key="3">
    <source>
        <dbReference type="ARBA" id="ARBA00022676"/>
    </source>
</evidence>
<dbReference type="PANTHER" id="PTHR33908">
    <property type="entry name" value="MANNOSYLTRANSFERASE YKCB-RELATED"/>
    <property type="match status" value="1"/>
</dbReference>
<comment type="subcellular location">
    <subcellularLocation>
        <location evidence="1">Cell membrane</location>
        <topology evidence="1">Multi-pass membrane protein</topology>
    </subcellularLocation>
</comment>
<keyword evidence="5 8" id="KW-0812">Transmembrane</keyword>
<evidence type="ECO:0000256" key="5">
    <source>
        <dbReference type="ARBA" id="ARBA00022692"/>
    </source>
</evidence>
<evidence type="ECO:0000313" key="10">
    <source>
        <dbReference type="EMBL" id="PIP56852.1"/>
    </source>
</evidence>
<evidence type="ECO:0000313" key="11">
    <source>
        <dbReference type="Proteomes" id="UP000228495"/>
    </source>
</evidence>
<dbReference type="Pfam" id="PF13231">
    <property type="entry name" value="PMT_2"/>
    <property type="match status" value="1"/>
</dbReference>
<feature type="transmembrane region" description="Helical" evidence="8">
    <location>
        <begin position="104"/>
        <end position="123"/>
    </location>
</feature>
<feature type="transmembrane region" description="Helical" evidence="8">
    <location>
        <begin position="247"/>
        <end position="265"/>
    </location>
</feature>